<dbReference type="Proteomes" id="UP001152320">
    <property type="component" value="Chromosome 5"/>
</dbReference>
<accession>A0A9Q1CA71</accession>
<gene>
    <name evidence="2" type="ORF">HOLleu_12981</name>
</gene>
<organism evidence="2 3">
    <name type="scientific">Holothuria leucospilota</name>
    <name type="common">Black long sea cucumber</name>
    <name type="synonym">Mertensiothuria leucospilota</name>
    <dbReference type="NCBI Taxonomy" id="206669"/>
    <lineage>
        <taxon>Eukaryota</taxon>
        <taxon>Metazoa</taxon>
        <taxon>Echinodermata</taxon>
        <taxon>Eleutherozoa</taxon>
        <taxon>Echinozoa</taxon>
        <taxon>Holothuroidea</taxon>
        <taxon>Aspidochirotacea</taxon>
        <taxon>Aspidochirotida</taxon>
        <taxon>Holothuriidae</taxon>
        <taxon>Holothuria</taxon>
    </lineage>
</organism>
<evidence type="ECO:0000313" key="3">
    <source>
        <dbReference type="Proteomes" id="UP001152320"/>
    </source>
</evidence>
<sequence length="111" mass="12057">MGRSQVSGKVGPSFVSVSNPHKSTLRRGIGDLSGNGGKEMLSQLDMNRSLVFNSKDLGYTATSRGGLFCCELNNAAPTTVKFLDKLDYVTPLTSLLQRDKDDSKQKTDSRL</sequence>
<evidence type="ECO:0000313" key="2">
    <source>
        <dbReference type="EMBL" id="KAJ8042018.1"/>
    </source>
</evidence>
<reference evidence="2" key="1">
    <citation type="submission" date="2021-10" db="EMBL/GenBank/DDBJ databases">
        <title>Tropical sea cucumber genome reveals ecological adaptation and Cuvierian tubules defense mechanism.</title>
        <authorList>
            <person name="Chen T."/>
        </authorList>
    </citation>
    <scope>NUCLEOTIDE SEQUENCE</scope>
    <source>
        <strain evidence="2">Nanhai2018</strain>
        <tissue evidence="2">Muscle</tissue>
    </source>
</reference>
<proteinExistence type="predicted"/>
<dbReference type="EMBL" id="JAIZAY010000005">
    <property type="protein sequence ID" value="KAJ8042018.1"/>
    <property type="molecule type" value="Genomic_DNA"/>
</dbReference>
<comment type="caution">
    <text evidence="2">The sequence shown here is derived from an EMBL/GenBank/DDBJ whole genome shotgun (WGS) entry which is preliminary data.</text>
</comment>
<evidence type="ECO:0000256" key="1">
    <source>
        <dbReference type="SAM" id="MobiDB-lite"/>
    </source>
</evidence>
<name>A0A9Q1CA71_HOLLE</name>
<keyword evidence="3" id="KW-1185">Reference proteome</keyword>
<dbReference type="AlphaFoldDB" id="A0A9Q1CA71"/>
<feature type="region of interest" description="Disordered" evidence="1">
    <location>
        <begin position="1"/>
        <end position="34"/>
    </location>
</feature>
<protein>
    <submittedName>
        <fullName evidence="2">Uncharacterized protein</fullName>
    </submittedName>
</protein>